<feature type="region of interest" description="Disordered" evidence="1">
    <location>
        <begin position="1"/>
        <end position="31"/>
    </location>
</feature>
<evidence type="ECO:0000313" key="3">
    <source>
        <dbReference type="Proteomes" id="UP001461498"/>
    </source>
</evidence>
<feature type="compositionally biased region" description="Polar residues" evidence="1">
    <location>
        <begin position="14"/>
        <end position="31"/>
    </location>
</feature>
<dbReference type="AlphaFoldDB" id="A0AAW1CQ76"/>
<evidence type="ECO:0000313" key="2">
    <source>
        <dbReference type="EMBL" id="KAK9498978.1"/>
    </source>
</evidence>
<keyword evidence="3" id="KW-1185">Reference proteome</keyword>
<dbReference type="EMBL" id="JAPXFL010000012">
    <property type="protein sequence ID" value="KAK9498978.1"/>
    <property type="molecule type" value="Genomic_DNA"/>
</dbReference>
<comment type="caution">
    <text evidence="2">The sequence shown here is derived from an EMBL/GenBank/DDBJ whole genome shotgun (WGS) entry which is preliminary data.</text>
</comment>
<name>A0AAW1CQ76_9HEMI</name>
<sequence length="71" mass="8036">MGTEVTMLDESNKCRSPTDLSVSTNNSTTDSKQLKFGVERILSKDEDNGNRLEHPVLHTFHYRQSDSVPQL</sequence>
<accession>A0AAW1CQ76</accession>
<organism evidence="2 3">
    <name type="scientific">Rhynocoris fuscipes</name>
    <dbReference type="NCBI Taxonomy" id="488301"/>
    <lineage>
        <taxon>Eukaryota</taxon>
        <taxon>Metazoa</taxon>
        <taxon>Ecdysozoa</taxon>
        <taxon>Arthropoda</taxon>
        <taxon>Hexapoda</taxon>
        <taxon>Insecta</taxon>
        <taxon>Pterygota</taxon>
        <taxon>Neoptera</taxon>
        <taxon>Paraneoptera</taxon>
        <taxon>Hemiptera</taxon>
        <taxon>Heteroptera</taxon>
        <taxon>Panheteroptera</taxon>
        <taxon>Cimicomorpha</taxon>
        <taxon>Reduviidae</taxon>
        <taxon>Harpactorinae</taxon>
        <taxon>Harpactorini</taxon>
        <taxon>Rhynocoris</taxon>
    </lineage>
</organism>
<dbReference type="Proteomes" id="UP001461498">
    <property type="component" value="Unassembled WGS sequence"/>
</dbReference>
<proteinExistence type="predicted"/>
<protein>
    <submittedName>
        <fullName evidence="2">Uncharacterized protein</fullName>
    </submittedName>
</protein>
<gene>
    <name evidence="2" type="ORF">O3M35_003505</name>
</gene>
<reference evidence="2 3" key="1">
    <citation type="submission" date="2022-12" db="EMBL/GenBank/DDBJ databases">
        <title>Chromosome-level genome assembly of true bugs.</title>
        <authorList>
            <person name="Ma L."/>
            <person name="Li H."/>
        </authorList>
    </citation>
    <scope>NUCLEOTIDE SEQUENCE [LARGE SCALE GENOMIC DNA]</scope>
    <source>
        <strain evidence="2">Lab_2022b</strain>
    </source>
</reference>
<evidence type="ECO:0000256" key="1">
    <source>
        <dbReference type="SAM" id="MobiDB-lite"/>
    </source>
</evidence>